<reference evidence="2" key="1">
    <citation type="submission" date="2020-02" db="EMBL/GenBank/DDBJ databases">
        <authorList>
            <person name="Scholz U."/>
            <person name="Mascher M."/>
            <person name="Fiebig A."/>
        </authorList>
    </citation>
    <scope>NUCLEOTIDE SEQUENCE</scope>
</reference>
<proteinExistence type="predicted"/>
<organism evidence="2 3">
    <name type="scientific">Spirodela intermedia</name>
    <name type="common">Intermediate duckweed</name>
    <dbReference type="NCBI Taxonomy" id="51605"/>
    <lineage>
        <taxon>Eukaryota</taxon>
        <taxon>Viridiplantae</taxon>
        <taxon>Streptophyta</taxon>
        <taxon>Embryophyta</taxon>
        <taxon>Tracheophyta</taxon>
        <taxon>Spermatophyta</taxon>
        <taxon>Magnoliopsida</taxon>
        <taxon>Liliopsida</taxon>
        <taxon>Araceae</taxon>
        <taxon>Lemnoideae</taxon>
        <taxon>Spirodela</taxon>
    </lineage>
</organism>
<feature type="region of interest" description="Disordered" evidence="1">
    <location>
        <begin position="1"/>
        <end position="24"/>
    </location>
</feature>
<dbReference type="PANTHER" id="PTHR34780:SF5">
    <property type="entry name" value="OS02G0733900 PROTEIN"/>
    <property type="match status" value="1"/>
</dbReference>
<evidence type="ECO:0000256" key="1">
    <source>
        <dbReference type="SAM" id="MobiDB-lite"/>
    </source>
</evidence>
<dbReference type="AlphaFoldDB" id="A0A7I8KUB5"/>
<name>A0A7I8KUB5_SPIIN</name>
<dbReference type="EMBL" id="LR746272">
    <property type="protein sequence ID" value="CAA7401390.1"/>
    <property type="molecule type" value="Genomic_DNA"/>
</dbReference>
<sequence>MANSENNCGGGGAEAGKGKDARTSAVHSLVRRIRREEEEMVESSPPAVLEWRHDLRGFAPRRISPSPLGRRRIGRAISVGD</sequence>
<evidence type="ECO:0000313" key="3">
    <source>
        <dbReference type="Proteomes" id="UP000663760"/>
    </source>
</evidence>
<evidence type="ECO:0000313" key="2">
    <source>
        <dbReference type="EMBL" id="CAA7401390.1"/>
    </source>
</evidence>
<protein>
    <submittedName>
        <fullName evidence="2">Uncharacterized protein</fullName>
    </submittedName>
</protein>
<dbReference type="Proteomes" id="UP000663760">
    <property type="component" value="Chromosome 9"/>
</dbReference>
<accession>A0A7I8KUB5</accession>
<keyword evidence="3" id="KW-1185">Reference proteome</keyword>
<dbReference type="PANTHER" id="PTHR34780">
    <property type="entry name" value="OS08G0427800 PROTEIN"/>
    <property type="match status" value="1"/>
</dbReference>
<gene>
    <name evidence="2" type="ORF">SI8410_09012068</name>
</gene>